<organism evidence="1 2">
    <name type="scientific">Stephania yunnanensis</name>
    <dbReference type="NCBI Taxonomy" id="152371"/>
    <lineage>
        <taxon>Eukaryota</taxon>
        <taxon>Viridiplantae</taxon>
        <taxon>Streptophyta</taxon>
        <taxon>Embryophyta</taxon>
        <taxon>Tracheophyta</taxon>
        <taxon>Spermatophyta</taxon>
        <taxon>Magnoliopsida</taxon>
        <taxon>Ranunculales</taxon>
        <taxon>Menispermaceae</taxon>
        <taxon>Menispermoideae</taxon>
        <taxon>Cissampelideae</taxon>
        <taxon>Stephania</taxon>
    </lineage>
</organism>
<evidence type="ECO:0000313" key="1">
    <source>
        <dbReference type="EMBL" id="KAK9160498.1"/>
    </source>
</evidence>
<dbReference type="EMBL" id="JBBNAF010000003">
    <property type="protein sequence ID" value="KAK9160498.1"/>
    <property type="molecule type" value="Genomic_DNA"/>
</dbReference>
<dbReference type="AlphaFoldDB" id="A0AAP0KXD5"/>
<dbReference type="Proteomes" id="UP001420932">
    <property type="component" value="Unassembled WGS sequence"/>
</dbReference>
<evidence type="ECO:0000313" key="2">
    <source>
        <dbReference type="Proteomes" id="UP001420932"/>
    </source>
</evidence>
<protein>
    <submittedName>
        <fullName evidence="1">Uncharacterized protein</fullName>
    </submittedName>
</protein>
<reference evidence="1 2" key="1">
    <citation type="submission" date="2024-01" db="EMBL/GenBank/DDBJ databases">
        <title>Genome assemblies of Stephania.</title>
        <authorList>
            <person name="Yang L."/>
        </authorList>
    </citation>
    <scope>NUCLEOTIDE SEQUENCE [LARGE SCALE GENOMIC DNA]</scope>
    <source>
        <strain evidence="1">YNDBR</strain>
        <tissue evidence="1">Leaf</tissue>
    </source>
</reference>
<accession>A0AAP0KXD5</accession>
<gene>
    <name evidence="1" type="ORF">Syun_006839</name>
</gene>
<dbReference type="PANTHER" id="PTHR46692:SF1">
    <property type="entry name" value="NUCLEOSIDE HYDROLASE 3-RELATED"/>
    <property type="match status" value="1"/>
</dbReference>
<proteinExistence type="predicted"/>
<keyword evidence="2" id="KW-1185">Reference proteome</keyword>
<comment type="caution">
    <text evidence="1">The sequence shown here is derived from an EMBL/GenBank/DDBJ whole genome shotgun (WGS) entry which is preliminary data.</text>
</comment>
<name>A0AAP0KXD5_9MAGN</name>
<sequence>MEAAVAGFSLYNFDQAASFLVRNAVDWAPLVSGEDGEVVDVFSAEDVERIRGFSKLGLPSLGADGDFMFNLRKSGVHSGHVQKGLLDPFCFVPNGKGKCQFPHYKEVIYKPYFGRKKLRKPVVFDMDMSSGDFLALIYLLKVPVEVIDLKVR</sequence>
<dbReference type="PANTHER" id="PTHR46692">
    <property type="entry name" value="INOSINE-URIDINE PREFERRING NUCLEOSIDE HYDROLASE FAMILY PROTEIN"/>
    <property type="match status" value="1"/>
</dbReference>